<dbReference type="Pfam" id="PF14516">
    <property type="entry name" value="AAA_35"/>
    <property type="match status" value="1"/>
</dbReference>
<keyword evidence="2" id="KW-1185">Reference proteome</keyword>
<dbReference type="AlphaFoldDB" id="R9T3R7"/>
<dbReference type="GeneID" id="41322561"/>
<dbReference type="Gene3D" id="3.40.50.300">
    <property type="entry name" value="P-loop containing nucleotide triphosphate hydrolases"/>
    <property type="match status" value="1"/>
</dbReference>
<accession>R9T3R7</accession>
<gene>
    <name evidence="1" type="ORF">MMINT_01190</name>
</gene>
<dbReference type="InterPro" id="IPR027417">
    <property type="entry name" value="P-loop_NTPase"/>
</dbReference>
<evidence type="ECO:0000313" key="2">
    <source>
        <dbReference type="Proteomes" id="UP000014070"/>
    </source>
</evidence>
<dbReference type="SUPFAM" id="SSF52540">
    <property type="entry name" value="P-loop containing nucleoside triphosphate hydrolases"/>
    <property type="match status" value="1"/>
</dbReference>
<protein>
    <submittedName>
        <fullName evidence="1">Putative AAA-ATPase</fullName>
    </submittedName>
</protein>
<name>R9T3R7_METII</name>
<organism evidence="1 2">
    <name type="scientific">Methanomassiliicoccus intestinalis (strain Issoire-Mx1)</name>
    <dbReference type="NCBI Taxonomy" id="1295009"/>
    <lineage>
        <taxon>Archaea</taxon>
        <taxon>Methanobacteriati</taxon>
        <taxon>Thermoplasmatota</taxon>
        <taxon>Thermoplasmata</taxon>
        <taxon>Methanomassiliicoccales</taxon>
        <taxon>Methanomassiliicoccaceae</taxon>
        <taxon>Methanomassiliicoccus</taxon>
    </lineage>
</organism>
<sequence>MREFNITGACIPKKHYMVNISDKLDHILNLVDNEKYFVINRPNQYGKTTTLNQVRRKLSDKYIIICISFEVWEENAFSSERLFVNEFINAVKKSLILNNADPESIANWQNIDALISPMTNLGQNIVSLVDSSDKEIILIIDEADRSRGNQILIDFLGMLRAKYLSRNEGIDIAFKSVILAGVHDIKNLRLRLRADDDYVYDSPWNIAAPFDIDMSFSPGEISTMLIQYENDHNTGMDIDTVSNRLYYFTNGYPFLVSYICKIIDEKLSKEWNSDGIDKAVKMFLGEKTTLTDSLIKNIENDRELYDLVYTLLVTLDPIDYISSNSTIEKGVMYDIISKGNNNKVVISNKIFELYIYNHLMSKKKLSRNIGSTDDMNRKYVSNGKLDMNKILDSFKNFMHSEYRNKDENFIEREGRLLFLAFLKPIINGSGFYYVEAETGEDKRMDVIVTYGKEEFIIELKIWRGASNMKELLINLQTILA</sequence>
<dbReference type="RefSeq" id="WP_020448052.1">
    <property type="nucleotide sequence ID" value="NC_021353.1"/>
</dbReference>
<dbReference type="InParanoid" id="R9T3R7"/>
<proteinExistence type="predicted"/>
<dbReference type="Proteomes" id="UP000014070">
    <property type="component" value="Chromosome"/>
</dbReference>
<evidence type="ECO:0000313" key="1">
    <source>
        <dbReference type="EMBL" id="AGN25527.1"/>
    </source>
</evidence>
<dbReference type="EMBL" id="CP005934">
    <property type="protein sequence ID" value="AGN25527.1"/>
    <property type="molecule type" value="Genomic_DNA"/>
</dbReference>
<dbReference type="KEGG" id="mer:MMINT_01190"/>
<dbReference type="OrthoDB" id="371585at2157"/>
<reference evidence="1 2" key="1">
    <citation type="journal article" date="2013" name="Genome Announc.">
        <title>Genome sequence of 'Candidatus Methanomassiliicoccus intestinalis' Issoire-Mx1, a third thermoplasmatales-related methanogenic archaeon from human feces.</title>
        <authorList>
            <person name="Borrel G."/>
            <person name="Harris H.M."/>
            <person name="Parisot N."/>
            <person name="Gaci N."/>
            <person name="Tottey W."/>
            <person name="Mihajlovski A."/>
            <person name="Deane J."/>
            <person name="Gribaldo S."/>
            <person name="Bardot O."/>
            <person name="Peyretaillade E."/>
            <person name="Peyret P."/>
            <person name="O'Toole P.W."/>
            <person name="Brugere J.F."/>
        </authorList>
    </citation>
    <scope>NUCLEOTIDE SEQUENCE [LARGE SCALE GENOMIC DNA]</scope>
    <source>
        <strain evidence="1 2">Issoire-Mx1</strain>
    </source>
</reference>
<dbReference type="HOGENOM" id="CLU_040147_1_0_2"/>